<reference evidence="7 8" key="1">
    <citation type="journal article" date="2024" name="Int. J. Syst. Evol. Microbiol.">
        <title>Clostridium omnivorum sp. nov., isolated from anoxic soil under the treatment of reductive soil disinfestation.</title>
        <authorList>
            <person name="Ueki A."/>
            <person name="Tonouchi A."/>
            <person name="Kaku N."/>
            <person name="Honma S."/>
            <person name="Ueki K."/>
        </authorList>
    </citation>
    <scope>NUCLEOTIDE SEQUENCE [LARGE SCALE GENOMIC DNA]</scope>
    <source>
        <strain evidence="7 8">E14</strain>
    </source>
</reference>
<feature type="transmembrane region" description="Helical" evidence="6">
    <location>
        <begin position="304"/>
        <end position="327"/>
    </location>
</feature>
<comment type="caution">
    <text evidence="7">The sequence shown here is derived from an EMBL/GenBank/DDBJ whole genome shotgun (WGS) entry which is preliminary data.</text>
</comment>
<dbReference type="HAMAP" id="MF_00221">
    <property type="entry name" value="NRAMP"/>
    <property type="match status" value="1"/>
</dbReference>
<dbReference type="InterPro" id="IPR001046">
    <property type="entry name" value="NRAMP_fam"/>
</dbReference>
<sequence length="435" mass="46986">MLQVNKNEIAIESNELYPVRPLTLGANKLGIRFRNLLKFLGPAFIVSVAYIDPGNFATNISGGSTFNYNLVWVVLWSNLMAIFLQIMSAKLGIATGANLTQMCKRVFSKKLNWAFWIIAELAAMATTMAEFLGGALGFYLLFGIPLPIAGVFTAVITFLITYMQKYGQRVIEVIITILVAIISISYGIELFLAKPSWPSVALHTIIPSLPNGGAVLIAVGMLGATVMPHVIYLHSELVQSRNLKAASLEDKKRHLKMEKIDVAIAMNIAFIVNAAMVIVSASVFHSQGLIVNSIEEAHRSLEPLLGALSSGAFGIALLASGFSSSTVGAMAGETVMDGFVDIKIPVIIRRLLTMAPALIIICIGINPMKALVLSQVCLSFALPVAIIPMLIITSRKDLMGEFVNKPWVKVIGILITSIIVLLNAILLFLTFTGNV</sequence>
<feature type="transmembrane region" description="Helical" evidence="6">
    <location>
        <begin position="173"/>
        <end position="193"/>
    </location>
</feature>
<feature type="transmembrane region" description="Helical" evidence="6">
    <location>
        <begin position="35"/>
        <end position="51"/>
    </location>
</feature>
<keyword evidence="3 6" id="KW-0812">Transmembrane</keyword>
<comment type="subcellular location">
    <subcellularLocation>
        <location evidence="6">Cell membrane</location>
        <topology evidence="6">Multi-pass membrane protein</topology>
    </subcellularLocation>
    <subcellularLocation>
        <location evidence="1">Membrane</location>
        <topology evidence="1">Multi-pass membrane protein</topology>
    </subcellularLocation>
</comment>
<name>A0ABQ5N6X7_9CLOT</name>
<feature type="transmembrane region" description="Helical" evidence="6">
    <location>
        <begin position="372"/>
        <end position="394"/>
    </location>
</feature>
<feature type="transmembrane region" description="Helical" evidence="6">
    <location>
        <begin position="113"/>
        <end position="132"/>
    </location>
</feature>
<feature type="transmembrane region" description="Helical" evidence="6">
    <location>
        <begin position="71"/>
        <end position="93"/>
    </location>
</feature>
<comment type="similarity">
    <text evidence="6">Belongs to the NRAMP family.</text>
</comment>
<dbReference type="PANTHER" id="PTHR11706">
    <property type="entry name" value="SOLUTE CARRIER PROTEIN FAMILY 11 MEMBER"/>
    <property type="match status" value="1"/>
</dbReference>
<dbReference type="NCBIfam" id="NF001923">
    <property type="entry name" value="PRK00701.1"/>
    <property type="match status" value="1"/>
</dbReference>
<accession>A0ABQ5N6X7</accession>
<comment type="function">
    <text evidence="6">H(+)-stimulated, divalent metal cation uptake system.</text>
</comment>
<keyword evidence="5 6" id="KW-0472">Membrane</keyword>
<dbReference type="Proteomes" id="UP001208567">
    <property type="component" value="Unassembled WGS sequence"/>
</dbReference>
<dbReference type="EMBL" id="BRXR01000001">
    <property type="protein sequence ID" value="GLC30905.1"/>
    <property type="molecule type" value="Genomic_DNA"/>
</dbReference>
<feature type="transmembrane region" description="Helical" evidence="6">
    <location>
        <begin position="213"/>
        <end position="234"/>
    </location>
</feature>
<keyword evidence="2 6" id="KW-0813">Transport</keyword>
<feature type="transmembrane region" description="Helical" evidence="6">
    <location>
        <begin position="262"/>
        <end position="284"/>
    </location>
</feature>
<feature type="transmembrane region" description="Helical" evidence="6">
    <location>
        <begin position="347"/>
        <end position="366"/>
    </location>
</feature>
<dbReference type="PANTHER" id="PTHR11706:SF33">
    <property type="entry name" value="NATURAL RESISTANCE-ASSOCIATED MACROPHAGE PROTEIN 2"/>
    <property type="match status" value="1"/>
</dbReference>
<keyword evidence="8" id="KW-1185">Reference proteome</keyword>
<keyword evidence="6" id="KW-0769">Symport</keyword>
<keyword evidence="6" id="KW-0406">Ion transport</keyword>
<protein>
    <recommendedName>
        <fullName evidence="6">Divalent metal cation transporter MntH</fullName>
    </recommendedName>
</protein>
<dbReference type="NCBIfam" id="TIGR01197">
    <property type="entry name" value="nramp"/>
    <property type="match status" value="1"/>
</dbReference>
<evidence type="ECO:0000256" key="4">
    <source>
        <dbReference type="ARBA" id="ARBA00022989"/>
    </source>
</evidence>
<evidence type="ECO:0000313" key="7">
    <source>
        <dbReference type="EMBL" id="GLC30905.1"/>
    </source>
</evidence>
<proteinExistence type="inferred from homology"/>
<feature type="transmembrane region" description="Helical" evidence="6">
    <location>
        <begin position="138"/>
        <end position="161"/>
    </location>
</feature>
<evidence type="ECO:0000256" key="1">
    <source>
        <dbReference type="ARBA" id="ARBA00004141"/>
    </source>
</evidence>
<evidence type="ECO:0000256" key="6">
    <source>
        <dbReference type="HAMAP-Rule" id="MF_00221"/>
    </source>
</evidence>
<evidence type="ECO:0000256" key="2">
    <source>
        <dbReference type="ARBA" id="ARBA00022448"/>
    </source>
</evidence>
<dbReference type="PRINTS" id="PR00447">
    <property type="entry name" value="NATRESASSCMP"/>
</dbReference>
<keyword evidence="6" id="KW-1003">Cell membrane</keyword>
<dbReference type="NCBIfam" id="NF037982">
    <property type="entry name" value="Nramp_1"/>
    <property type="match status" value="1"/>
</dbReference>
<dbReference type="Pfam" id="PF01566">
    <property type="entry name" value="Nramp"/>
    <property type="match status" value="1"/>
</dbReference>
<keyword evidence="4 6" id="KW-1133">Transmembrane helix</keyword>
<evidence type="ECO:0000256" key="5">
    <source>
        <dbReference type="ARBA" id="ARBA00023136"/>
    </source>
</evidence>
<gene>
    <name evidence="6 7" type="primary">mntH</name>
    <name evidence="7" type="ORF">bsdE14_23150</name>
</gene>
<evidence type="ECO:0000313" key="8">
    <source>
        <dbReference type="Proteomes" id="UP001208567"/>
    </source>
</evidence>
<organism evidence="7 8">
    <name type="scientific">Clostridium omnivorum</name>
    <dbReference type="NCBI Taxonomy" id="1604902"/>
    <lineage>
        <taxon>Bacteria</taxon>
        <taxon>Bacillati</taxon>
        <taxon>Bacillota</taxon>
        <taxon>Clostridia</taxon>
        <taxon>Eubacteriales</taxon>
        <taxon>Clostridiaceae</taxon>
        <taxon>Clostridium</taxon>
    </lineage>
</organism>
<evidence type="ECO:0000256" key="3">
    <source>
        <dbReference type="ARBA" id="ARBA00022692"/>
    </source>
</evidence>
<feature type="transmembrane region" description="Helical" evidence="6">
    <location>
        <begin position="406"/>
        <end position="431"/>
    </location>
</feature>